<dbReference type="SUPFAM" id="SSF56935">
    <property type="entry name" value="Porins"/>
    <property type="match status" value="1"/>
</dbReference>
<evidence type="ECO:0000256" key="8">
    <source>
        <dbReference type="ARBA" id="ARBA00023065"/>
    </source>
</evidence>
<dbReference type="Proteomes" id="UP000007150">
    <property type="component" value="Chromosome 2"/>
</dbReference>
<dbReference type="GO" id="GO:0009279">
    <property type="term" value="C:cell outer membrane"/>
    <property type="evidence" value="ECO:0007669"/>
    <property type="project" value="UniProtKB-SubCell"/>
</dbReference>
<evidence type="ECO:0000256" key="6">
    <source>
        <dbReference type="ARBA" id="ARBA00022729"/>
    </source>
</evidence>
<evidence type="ECO:0000256" key="14">
    <source>
        <dbReference type="RuleBase" id="RU003357"/>
    </source>
</evidence>
<keyword evidence="11 12" id="KW-0998">Cell outer membrane</keyword>
<evidence type="ECO:0000256" key="4">
    <source>
        <dbReference type="ARBA" id="ARBA00022496"/>
    </source>
</evidence>
<sequence precursor="true">MPKFRTRPVPTLLCAVSLSALSTAAFAQSDLGQAADAVAQQDSGSGDIVVTARKREERLSDVPVTISASTGEQLQSAGVTDVTQLGRIAPSFTSSASVFGFQVFSIRGVNFNTQQASAPPAVAVYVDQAPLPYSVMTGGMMLDVERVEVLKGPQGTLFGQNATGGLVNVIAAKPTRDLRAGIRFDVNHFGEVTAEGYVSGPVSDTLRARVAGSTTQFGAWQKGYYLNNNKNGDQNRGAARLLLDWTPTERLTVGVNLNGNYDHGEAIQPQLGRINIANPANPQPGLIGYPVGKKNRDTDIDAGFDTHAHNQMLQGSLRVDYEFSDAVTLTSLTSYAKFDQDGTNINYDGVALPNAYTGVFAHVKSFNQEARVAGSIGADKFLDYVVGASYSNDKINEGVTELFNGYSGLPLGTDFRINYDLRARASAIFGNVDLKIVPNLTISAGLRKTWTRQSIYGCTFDAGNGIWSGIFGGVAQGIRDAQGLGPLPAGAYAPGTCSTINDNVPNVANPNGIGLVPDFLPIFASGVQKEDNLSWRGSISYKVDPDNMLYATVSRGFKAGVFPVQPNVVNSGTAPVRQEELTSYEVGAKLAFFDRNVRLNVSAFHYDYRDKQFYTYLPIPSLGGTLTSLIINIPKSTVNGIDADVVIKPISGLALRAAGTYIDTKVKRLAPGQTVYSGLTGLPFDPSGKQFNYAPPWSATFDAEYRFPVADRLTAVLGAGGQWYSKSYSDLGEEEALANRAYVTVDLRAGVESSNGWRFNLWVRNVTDKDYWTSIYRSGDMLSRYAGRPRTFGASAAFTF</sequence>
<feature type="chain" id="PRO_5003339360" evidence="15">
    <location>
        <begin position="28"/>
        <end position="800"/>
    </location>
</feature>
<evidence type="ECO:0000313" key="18">
    <source>
        <dbReference type="EMBL" id="AEG50888.1"/>
    </source>
</evidence>
<dbReference type="PROSITE" id="PS52016">
    <property type="entry name" value="TONB_DEPENDENT_REC_3"/>
    <property type="match status" value="1"/>
</dbReference>
<evidence type="ECO:0000256" key="9">
    <source>
        <dbReference type="ARBA" id="ARBA00023077"/>
    </source>
</evidence>
<keyword evidence="2 12" id="KW-0813">Transport</keyword>
<dbReference type="PANTHER" id="PTHR32552:SF81">
    <property type="entry name" value="TONB-DEPENDENT OUTER MEMBRANE RECEPTOR"/>
    <property type="match status" value="1"/>
</dbReference>
<dbReference type="HOGENOM" id="CLU_008287_15_0_5"/>
<dbReference type="CDD" id="cd01347">
    <property type="entry name" value="ligand_gated_channel"/>
    <property type="match status" value="1"/>
</dbReference>
<evidence type="ECO:0000256" key="1">
    <source>
        <dbReference type="ARBA" id="ARBA00004571"/>
    </source>
</evidence>
<keyword evidence="5 12" id="KW-0812">Transmembrane</keyword>
<dbReference type="Gene3D" id="2.40.170.20">
    <property type="entry name" value="TonB-dependent receptor, beta-barrel domain"/>
    <property type="match status" value="1"/>
</dbReference>
<reference evidence="18 19" key="1">
    <citation type="submission" date="2011-05" db="EMBL/GenBank/DDBJ databases">
        <title>Complete sequence of chromosome 2 of Sphingobium chlorophenolicum L-1.</title>
        <authorList>
            <consortium name="US DOE Joint Genome Institute"/>
            <person name="Lucas S."/>
            <person name="Han J."/>
            <person name="Lapidus A."/>
            <person name="Cheng J.-F."/>
            <person name="Goodwin L."/>
            <person name="Pitluck S."/>
            <person name="Peters L."/>
            <person name="Daligault H."/>
            <person name="Han C."/>
            <person name="Tapia R."/>
            <person name="Land M."/>
            <person name="Hauser L."/>
            <person name="Kyrpides N."/>
            <person name="Ivanova N."/>
            <person name="Pagani I."/>
            <person name="Turner P."/>
            <person name="Copley S."/>
            <person name="Woyke T."/>
        </authorList>
    </citation>
    <scope>NUCLEOTIDE SEQUENCE [LARGE SCALE GENOMIC DNA]</scope>
    <source>
        <strain evidence="18 19">L-1</strain>
    </source>
</reference>
<proteinExistence type="inferred from homology"/>
<dbReference type="AlphaFoldDB" id="F6F376"/>
<dbReference type="GO" id="GO:0006826">
    <property type="term" value="P:iron ion transport"/>
    <property type="evidence" value="ECO:0007669"/>
    <property type="project" value="UniProtKB-KW"/>
</dbReference>
<dbReference type="PANTHER" id="PTHR32552">
    <property type="entry name" value="FERRICHROME IRON RECEPTOR-RELATED"/>
    <property type="match status" value="1"/>
</dbReference>
<evidence type="ECO:0000256" key="12">
    <source>
        <dbReference type="PROSITE-ProRule" id="PRU01360"/>
    </source>
</evidence>
<keyword evidence="18" id="KW-0675">Receptor</keyword>
<evidence type="ECO:0000256" key="7">
    <source>
        <dbReference type="ARBA" id="ARBA00023004"/>
    </source>
</evidence>
<evidence type="ECO:0000313" key="19">
    <source>
        <dbReference type="Proteomes" id="UP000007150"/>
    </source>
</evidence>
<comment type="subcellular location">
    <subcellularLocation>
        <location evidence="1 12">Cell outer membrane</location>
        <topology evidence="1 12">Multi-pass membrane protein</topology>
    </subcellularLocation>
</comment>
<dbReference type="EMBL" id="CP002799">
    <property type="protein sequence ID" value="AEG50888.1"/>
    <property type="molecule type" value="Genomic_DNA"/>
</dbReference>
<feature type="signal peptide" evidence="15">
    <location>
        <begin position="1"/>
        <end position="27"/>
    </location>
</feature>
<evidence type="ECO:0000256" key="3">
    <source>
        <dbReference type="ARBA" id="ARBA00022452"/>
    </source>
</evidence>
<evidence type="ECO:0000256" key="15">
    <source>
        <dbReference type="SAM" id="SignalP"/>
    </source>
</evidence>
<dbReference type="InterPro" id="IPR012910">
    <property type="entry name" value="Plug_dom"/>
</dbReference>
<gene>
    <name evidence="18" type="ORF">Sphch_3283</name>
</gene>
<keyword evidence="8" id="KW-0406">Ion transport</keyword>
<keyword evidence="7" id="KW-0408">Iron</keyword>
<dbReference type="Pfam" id="PF00593">
    <property type="entry name" value="TonB_dep_Rec_b-barrel"/>
    <property type="match status" value="1"/>
</dbReference>
<dbReference type="InterPro" id="IPR036942">
    <property type="entry name" value="Beta-barrel_TonB_sf"/>
</dbReference>
<dbReference type="InterPro" id="IPR000531">
    <property type="entry name" value="Beta-barrel_TonB"/>
</dbReference>
<keyword evidence="9 14" id="KW-0798">TonB box</keyword>
<evidence type="ECO:0000256" key="10">
    <source>
        <dbReference type="ARBA" id="ARBA00023136"/>
    </source>
</evidence>
<evidence type="ECO:0000256" key="11">
    <source>
        <dbReference type="ARBA" id="ARBA00023237"/>
    </source>
</evidence>
<accession>F6F376</accession>
<dbReference type="Pfam" id="PF07715">
    <property type="entry name" value="Plug"/>
    <property type="match status" value="1"/>
</dbReference>
<keyword evidence="19" id="KW-1185">Reference proteome</keyword>
<feature type="domain" description="TonB-dependent receptor plug" evidence="17">
    <location>
        <begin position="59"/>
        <end position="165"/>
    </location>
</feature>
<dbReference type="RefSeq" id="WP_013849118.1">
    <property type="nucleotide sequence ID" value="NC_015594.1"/>
</dbReference>
<dbReference type="InterPro" id="IPR010917">
    <property type="entry name" value="TonB_rcpt_CS"/>
</dbReference>
<organism evidence="18 19">
    <name type="scientific">Sphingobium chlorophenolicum L-1</name>
    <dbReference type="NCBI Taxonomy" id="690566"/>
    <lineage>
        <taxon>Bacteria</taxon>
        <taxon>Pseudomonadati</taxon>
        <taxon>Pseudomonadota</taxon>
        <taxon>Alphaproteobacteria</taxon>
        <taxon>Sphingomonadales</taxon>
        <taxon>Sphingomonadaceae</taxon>
        <taxon>Sphingobium</taxon>
    </lineage>
</organism>
<keyword evidence="10 12" id="KW-0472">Membrane</keyword>
<feature type="short sequence motif" description="TonB C-terminal box" evidence="13">
    <location>
        <begin position="783"/>
        <end position="800"/>
    </location>
</feature>
<dbReference type="STRING" id="690566.Sphch_3283"/>
<keyword evidence="6 15" id="KW-0732">Signal</keyword>
<evidence type="ECO:0000256" key="2">
    <source>
        <dbReference type="ARBA" id="ARBA00022448"/>
    </source>
</evidence>
<keyword evidence="4" id="KW-0410">Iron transport</keyword>
<evidence type="ECO:0000259" key="17">
    <source>
        <dbReference type="Pfam" id="PF07715"/>
    </source>
</evidence>
<name>F6F376_SPHCR</name>
<dbReference type="PROSITE" id="PS01156">
    <property type="entry name" value="TONB_DEPENDENT_REC_2"/>
    <property type="match status" value="1"/>
</dbReference>
<keyword evidence="3 12" id="KW-1134">Transmembrane beta strand</keyword>
<evidence type="ECO:0000256" key="13">
    <source>
        <dbReference type="PROSITE-ProRule" id="PRU10144"/>
    </source>
</evidence>
<comment type="similarity">
    <text evidence="12 14">Belongs to the TonB-dependent receptor family.</text>
</comment>
<evidence type="ECO:0000256" key="5">
    <source>
        <dbReference type="ARBA" id="ARBA00022692"/>
    </source>
</evidence>
<dbReference type="KEGG" id="sch:Sphch_3283"/>
<dbReference type="InterPro" id="IPR039426">
    <property type="entry name" value="TonB-dep_rcpt-like"/>
</dbReference>
<protein>
    <submittedName>
        <fullName evidence="18">TonB-dependent receptor</fullName>
    </submittedName>
</protein>
<evidence type="ECO:0000259" key="16">
    <source>
        <dbReference type="Pfam" id="PF00593"/>
    </source>
</evidence>
<feature type="domain" description="TonB-dependent receptor-like beta-barrel" evidence="16">
    <location>
        <begin position="293"/>
        <end position="766"/>
    </location>
</feature>